<reference evidence="2" key="1">
    <citation type="journal article" date="2022" name="Int. J. Syst. Evol. Microbiol.">
        <title>Anaeromyxobacter oryzae sp. nov., Anaeromyxobacter diazotrophicus sp. nov. and Anaeromyxobacter paludicola sp. nov., isolated from paddy soils.</title>
        <authorList>
            <person name="Itoh H."/>
            <person name="Xu Z."/>
            <person name="Mise K."/>
            <person name="Masuda Y."/>
            <person name="Ushijima N."/>
            <person name="Hayakawa C."/>
            <person name="Shiratori Y."/>
            <person name="Senoo K."/>
        </authorList>
    </citation>
    <scope>NUCLEOTIDE SEQUENCE [LARGE SCALE GENOMIC DNA]</scope>
    <source>
        <strain evidence="2">Red232</strain>
    </source>
</reference>
<protein>
    <submittedName>
        <fullName evidence="1">Uncharacterized protein</fullName>
    </submittedName>
</protein>
<evidence type="ECO:0000313" key="2">
    <source>
        <dbReference type="Proteomes" id="UP001162891"/>
    </source>
</evidence>
<dbReference type="EMBL" id="AP025591">
    <property type="protein sequence ID" value="BDG01948.1"/>
    <property type="molecule type" value="Genomic_DNA"/>
</dbReference>
<name>A0ABM7WR48_9BACT</name>
<organism evidence="1 2">
    <name type="scientific">Anaeromyxobacter oryzae</name>
    <dbReference type="NCBI Taxonomy" id="2918170"/>
    <lineage>
        <taxon>Bacteria</taxon>
        <taxon>Pseudomonadati</taxon>
        <taxon>Myxococcota</taxon>
        <taxon>Myxococcia</taxon>
        <taxon>Myxococcales</taxon>
        <taxon>Cystobacterineae</taxon>
        <taxon>Anaeromyxobacteraceae</taxon>
        <taxon>Anaeromyxobacter</taxon>
    </lineage>
</organism>
<proteinExistence type="predicted"/>
<dbReference type="Proteomes" id="UP001162891">
    <property type="component" value="Chromosome"/>
</dbReference>
<gene>
    <name evidence="1" type="ORF">AMOR_09440</name>
</gene>
<sequence>MQETQLHIHWDGTAPGLAEHRLSLDAFGPALTALLAAVRRIASGLVRDASDDPNYGRKGGRLAERARLLDLELTTIGEGSLELGAVCRMRVEPGANMPLLEDLPERATRRLLTAIEAEGRGRAENALVRRYLSRLPSGIHGQRYELRRNGAILHEVSLGTMKLPELPPAAPALLEVKGAIVGLGFEFDAPEVRISADERKYSCTATMEQVERAIELRQEPVRAMILRSGRALKLLWIRPMRESFTFADPRARKEYLLSHWEELLKRLAQ</sequence>
<dbReference type="RefSeq" id="WP_248358968.1">
    <property type="nucleotide sequence ID" value="NZ_AP025591.1"/>
</dbReference>
<accession>A0ABM7WR48</accession>
<evidence type="ECO:0000313" key="1">
    <source>
        <dbReference type="EMBL" id="BDG01948.1"/>
    </source>
</evidence>
<keyword evidence="2" id="KW-1185">Reference proteome</keyword>